<dbReference type="GO" id="GO:0005737">
    <property type="term" value="C:cytoplasm"/>
    <property type="evidence" value="ECO:0007669"/>
    <property type="project" value="TreeGrafter"/>
</dbReference>
<dbReference type="GO" id="GO:0005634">
    <property type="term" value="C:nucleus"/>
    <property type="evidence" value="ECO:0007669"/>
    <property type="project" value="TreeGrafter"/>
</dbReference>
<gene>
    <name evidence="4" type="primary">Themis2</name>
    <name evidence="4" type="ORF">COCCOC_R03540</name>
</gene>
<name>A0A7K8PAG9_COCCO</name>
<dbReference type="InterPro" id="IPR039671">
    <property type="entry name" value="THEMIS"/>
</dbReference>
<organism evidence="4 5">
    <name type="scientific">Cochlearius cochlearius</name>
    <name type="common">Boat-billed heron</name>
    <dbReference type="NCBI Taxonomy" id="110676"/>
    <lineage>
        <taxon>Eukaryota</taxon>
        <taxon>Metazoa</taxon>
        <taxon>Chordata</taxon>
        <taxon>Craniata</taxon>
        <taxon>Vertebrata</taxon>
        <taxon>Euteleostomi</taxon>
        <taxon>Archelosauria</taxon>
        <taxon>Archosauria</taxon>
        <taxon>Dinosauria</taxon>
        <taxon>Saurischia</taxon>
        <taxon>Theropoda</taxon>
        <taxon>Coelurosauria</taxon>
        <taxon>Aves</taxon>
        <taxon>Neognathae</taxon>
        <taxon>Neoaves</taxon>
        <taxon>Aequornithes</taxon>
        <taxon>Pelecaniformes</taxon>
        <taxon>Ardeidae</taxon>
        <taxon>Cochlearius</taxon>
    </lineage>
</organism>
<feature type="domain" description="CABIT" evidence="3">
    <location>
        <begin position="18"/>
        <end position="79"/>
    </location>
</feature>
<dbReference type="EMBL" id="VWPP01000094">
    <property type="protein sequence ID" value="NXE75888.1"/>
    <property type="molecule type" value="Genomic_DNA"/>
</dbReference>
<evidence type="ECO:0000313" key="5">
    <source>
        <dbReference type="Proteomes" id="UP000525205"/>
    </source>
</evidence>
<dbReference type="AlphaFoldDB" id="A0A7K8PAG9"/>
<dbReference type="PANTHER" id="PTHR15215">
    <property type="entry name" value="CABIT DOMAIN-CONTAINING PROTEIN"/>
    <property type="match status" value="1"/>
</dbReference>
<reference evidence="4 5" key="1">
    <citation type="submission" date="2019-09" db="EMBL/GenBank/DDBJ databases">
        <title>Bird 10,000 Genomes (B10K) Project - Family phase.</title>
        <authorList>
            <person name="Zhang G."/>
        </authorList>
    </citation>
    <scope>NUCLEOTIDE SEQUENCE [LARGE SCALE GENOMIC DNA]</scope>
    <source>
        <strain evidence="4">B10K-CU-031-03</strain>
        <tissue evidence="4">Muscle</tissue>
    </source>
</reference>
<protein>
    <submittedName>
        <fullName evidence="4">THMS2 protein</fullName>
    </submittedName>
</protein>
<evidence type="ECO:0000259" key="3">
    <source>
        <dbReference type="Pfam" id="PF12736"/>
    </source>
</evidence>
<accession>A0A7K8PAG9</accession>
<dbReference type="PANTHER" id="PTHR15215:SF2">
    <property type="entry name" value="PROTEIN THEMIS2"/>
    <property type="match status" value="1"/>
</dbReference>
<sequence length="533" mass="57988">MEPLSFQEYICSLDPATLPRILRICSGVYFQGSVYEISGNECCLSTGDLLKVMAVALQKVICENTETGQTTELPPTFKGEQGGPVPAQTQQMPSSGGRPLQPPWAQPHCPTGLFQPAPGPGPHPKLRGPFPEGSRKKGLTLHQALGRWRRQPQPLLCPAISPSALLLHPVYEVHAAMHLRRDVVKIPSTLEVDVEDVTEEAQHVHFARPLLLSEVLGMEQALPVRAQILEGPVGPAIFGSAWVSRLQRGQWLQLHGRSQTWRVLASAPGSGRHFLLSSAYQGRFRRRSRQFAGVQELAAGLQPGQRLRVVVTQDCEGRGDDMPPLGVGDRLEAWGLQGNGPSTRLLCRLHSEEEEEEGKELLLPLDLGGGFVEEACDNKKYGLAELLERQPLPCEVRVVAPDPGLERDALGALPALRLEAHLDQPFLVCSFCEEPEEGFEIPPQWLDLSLLLSEGPVHPPLPCTRRSRVEELTEAFYYRLLAELPGSLAPPPPRPPKPAQAGTGPGGKQPTASSPPTANARSAPPLPPLPALP</sequence>
<feature type="region of interest" description="Disordered" evidence="2">
    <location>
        <begin position="69"/>
        <end position="109"/>
    </location>
</feature>
<dbReference type="GO" id="GO:0050852">
    <property type="term" value="P:T cell receptor signaling pathway"/>
    <property type="evidence" value="ECO:0007669"/>
    <property type="project" value="TreeGrafter"/>
</dbReference>
<feature type="non-terminal residue" evidence="4">
    <location>
        <position position="1"/>
    </location>
</feature>
<dbReference type="Proteomes" id="UP000525205">
    <property type="component" value="Unassembled WGS sequence"/>
</dbReference>
<feature type="compositionally biased region" description="Polar residues" evidence="2">
    <location>
        <begin position="510"/>
        <end position="520"/>
    </location>
</feature>
<proteinExistence type="inferred from homology"/>
<comment type="caution">
    <text evidence="4">The sequence shown here is derived from an EMBL/GenBank/DDBJ whole genome shotgun (WGS) entry which is preliminary data.</text>
</comment>
<feature type="compositionally biased region" description="Pro residues" evidence="2">
    <location>
        <begin position="524"/>
        <end position="533"/>
    </location>
</feature>
<dbReference type="InterPro" id="IPR025946">
    <property type="entry name" value="CABIT_dom"/>
</dbReference>
<dbReference type="Pfam" id="PF12736">
    <property type="entry name" value="CABIT"/>
    <property type="match status" value="2"/>
</dbReference>
<feature type="non-terminal residue" evidence="4">
    <location>
        <position position="533"/>
    </location>
</feature>
<feature type="region of interest" description="Disordered" evidence="2">
    <location>
        <begin position="487"/>
        <end position="533"/>
    </location>
</feature>
<keyword evidence="5" id="KW-1185">Reference proteome</keyword>
<comment type="similarity">
    <text evidence="1">Belongs to the themis family.</text>
</comment>
<feature type="domain" description="CABIT" evidence="3">
    <location>
        <begin position="222"/>
        <end position="435"/>
    </location>
</feature>
<evidence type="ECO:0000256" key="2">
    <source>
        <dbReference type="SAM" id="MobiDB-lite"/>
    </source>
</evidence>
<evidence type="ECO:0000256" key="1">
    <source>
        <dbReference type="ARBA" id="ARBA00006414"/>
    </source>
</evidence>
<evidence type="ECO:0000313" key="4">
    <source>
        <dbReference type="EMBL" id="NXE75888.1"/>
    </source>
</evidence>
<feature type="compositionally biased region" description="Pro residues" evidence="2">
    <location>
        <begin position="488"/>
        <end position="498"/>
    </location>
</feature>